<protein>
    <submittedName>
        <fullName evidence="1">Uncharacterized protein</fullName>
    </submittedName>
</protein>
<dbReference type="KEGG" id="mhos:CXR34_06315"/>
<gene>
    <name evidence="1" type="ORF">CXR34_06315</name>
</gene>
<name>A0A2K9DAE5_9MICO</name>
<dbReference type="EMBL" id="CP025299">
    <property type="protein sequence ID" value="AUG29121.1"/>
    <property type="molecule type" value="Genomic_DNA"/>
</dbReference>
<evidence type="ECO:0000313" key="2">
    <source>
        <dbReference type="Proteomes" id="UP000233276"/>
    </source>
</evidence>
<sequence>MRVSLISSRRPIYVLGAGFSKAVNNAMPITNELGISLSERLAGKVDFDLRPGETFESWLTLQVTPLPFLQGFENAQRSANASRIIDEIARVIDERVHTASAESAPLWLLQLIAIWHMEQAVVLTFNYDTLVERAVNSSAPTMTTPEGQVSYVLGDHIVFPAPPAPQAQYIGDSGAGHTDGSFELLKMHGSLTWYWASGDPTGSTLVRIREKHALGTNTPLATETDFSGIATLDRYLIPPITTKDVYYGSYLANTLWRMARSHISTAESVTLIGYSLPPEDRVASHLIAQVPEDASVAVVDRSPGYPEAPGSVLGNLSALGVSATSAAAGDQSLAVFVSEKIDAATGALPNSPGFDELENANADVIVALSKGWGVRDMSDLFVLAWNEGRQVFEAHEVKYGYLHGATMPYRESVLNAMPSGHRKLDDFVTASKLRELIRDGAPFVFEDPLNKRKLIAIGAERLKIERWENLQLKWAPYSQ</sequence>
<dbReference type="AlphaFoldDB" id="A0A2K9DAE5"/>
<evidence type="ECO:0000313" key="1">
    <source>
        <dbReference type="EMBL" id="AUG29121.1"/>
    </source>
</evidence>
<dbReference type="Pfam" id="PF13289">
    <property type="entry name" value="SIR2_2"/>
    <property type="match status" value="1"/>
</dbReference>
<dbReference type="Proteomes" id="UP000233276">
    <property type="component" value="Chromosome"/>
</dbReference>
<organism evidence="1 2">
    <name type="scientific">Microbacterium hominis</name>
    <dbReference type="NCBI Taxonomy" id="162426"/>
    <lineage>
        <taxon>Bacteria</taxon>
        <taxon>Bacillati</taxon>
        <taxon>Actinomycetota</taxon>
        <taxon>Actinomycetes</taxon>
        <taxon>Micrococcales</taxon>
        <taxon>Microbacteriaceae</taxon>
        <taxon>Microbacterium</taxon>
    </lineage>
</organism>
<reference evidence="1 2" key="1">
    <citation type="submission" date="2017-12" db="EMBL/GenBank/DDBJ databases">
        <title>Isolation and characterization of estrogens degradatiion strain Microbacterium hominis SJTG1.</title>
        <authorList>
            <person name="Xiong W."/>
            <person name="Yin C."/>
            <person name="Zheng D."/>
            <person name="Liang R."/>
        </authorList>
    </citation>
    <scope>NUCLEOTIDE SEQUENCE [LARGE SCALE GENOMIC DNA]</scope>
    <source>
        <strain evidence="1 2">SJTG1</strain>
    </source>
</reference>
<proteinExistence type="predicted"/>
<accession>A0A2K9DAE5</accession>